<evidence type="ECO:0000256" key="2">
    <source>
        <dbReference type="SAM" id="MobiDB-lite"/>
    </source>
</evidence>
<feature type="coiled-coil region" evidence="1">
    <location>
        <begin position="58"/>
        <end position="92"/>
    </location>
</feature>
<comment type="caution">
    <text evidence="3">The sequence shown here is derived from an EMBL/GenBank/DDBJ whole genome shotgun (WGS) entry which is preliminary data.</text>
</comment>
<dbReference type="OMA" id="WTHFERE"/>
<accession>A0A8S1QB55</accession>
<feature type="region of interest" description="Disordered" evidence="2">
    <location>
        <begin position="1"/>
        <end position="43"/>
    </location>
</feature>
<keyword evidence="4" id="KW-1185">Reference proteome</keyword>
<feature type="region of interest" description="Disordered" evidence="2">
    <location>
        <begin position="280"/>
        <end position="299"/>
    </location>
</feature>
<gene>
    <name evidence="3" type="ORF">PPRIM_AZ9-3.1.T1530023</name>
</gene>
<proteinExistence type="predicted"/>
<sequence length="379" mass="46050">MSNIKQMREKYEQIKANNPKRASSARSQVSQSRLQAEMGHSQQRLQNSQSLLCSPCYNQKLHEQREYMKRQQNELEKNLMKRQLDINLQEEQYKSQVERQQIINRKQIEQFNLQLSSQFQLKKQEMQSQQKAQEIEFERQIIRKNLDIEEQEKIQKLKKIQSLGQQLKEQIEEKKRLTQQDFHQNNGIIDDPYWRHQSQGEKEVLQRKNYQQQYVNNNWTHFERERLKKINQSKLDQEKDIQDRVKALREYHLFLQQEKQEKMNSQRQLILDLTEQVKRKKERDAQEKQINQRLQRERDQQDLLQQQERELKEIKNKKSVSQQMIIGLENQLSYKKSNQRKTQEDSCNNTLLLQSQINKQLVPCSKCKKCQDPQFLSIL</sequence>
<feature type="compositionally biased region" description="Low complexity" evidence="2">
    <location>
        <begin position="21"/>
        <end position="43"/>
    </location>
</feature>
<organism evidence="3 4">
    <name type="scientific">Paramecium primaurelia</name>
    <dbReference type="NCBI Taxonomy" id="5886"/>
    <lineage>
        <taxon>Eukaryota</taxon>
        <taxon>Sar</taxon>
        <taxon>Alveolata</taxon>
        <taxon>Ciliophora</taxon>
        <taxon>Intramacronucleata</taxon>
        <taxon>Oligohymenophorea</taxon>
        <taxon>Peniculida</taxon>
        <taxon>Parameciidae</taxon>
        <taxon>Paramecium</taxon>
    </lineage>
</organism>
<name>A0A8S1QB55_PARPR</name>
<feature type="coiled-coil region" evidence="1">
    <location>
        <begin position="132"/>
        <end position="180"/>
    </location>
</feature>
<protein>
    <submittedName>
        <fullName evidence="3">Uncharacterized protein</fullName>
    </submittedName>
</protein>
<evidence type="ECO:0000256" key="1">
    <source>
        <dbReference type="SAM" id="Coils"/>
    </source>
</evidence>
<keyword evidence="1" id="KW-0175">Coiled coil</keyword>
<feature type="compositionally biased region" description="Basic and acidic residues" evidence="2">
    <location>
        <begin position="1"/>
        <end position="13"/>
    </location>
</feature>
<dbReference type="Proteomes" id="UP000688137">
    <property type="component" value="Unassembled WGS sequence"/>
</dbReference>
<reference evidence="3" key="1">
    <citation type="submission" date="2021-01" db="EMBL/GenBank/DDBJ databases">
        <authorList>
            <consortium name="Genoscope - CEA"/>
            <person name="William W."/>
        </authorList>
    </citation>
    <scope>NUCLEOTIDE SEQUENCE</scope>
</reference>
<dbReference type="EMBL" id="CAJJDM010000158">
    <property type="protein sequence ID" value="CAD8112848.1"/>
    <property type="molecule type" value="Genomic_DNA"/>
</dbReference>
<dbReference type="AlphaFoldDB" id="A0A8S1QB55"/>
<evidence type="ECO:0000313" key="3">
    <source>
        <dbReference type="EMBL" id="CAD8112848.1"/>
    </source>
</evidence>
<evidence type="ECO:0000313" key="4">
    <source>
        <dbReference type="Proteomes" id="UP000688137"/>
    </source>
</evidence>